<keyword evidence="3" id="KW-0201">Cytochrome c-type biogenesis</keyword>
<evidence type="ECO:0000259" key="6">
    <source>
        <dbReference type="Pfam" id="PF23892"/>
    </source>
</evidence>
<dbReference type="GO" id="GO:0030313">
    <property type="term" value="C:cell envelope"/>
    <property type="evidence" value="ECO:0007669"/>
    <property type="project" value="UniProtKB-SubCell"/>
</dbReference>
<feature type="transmembrane region" description="Helical" evidence="5">
    <location>
        <begin position="92"/>
        <end position="112"/>
    </location>
</feature>
<dbReference type="NCBIfam" id="TIGR03142">
    <property type="entry name" value="cytochro_ccmI"/>
    <property type="match status" value="1"/>
</dbReference>
<comment type="caution">
    <text evidence="8">The sequence shown here is derived from an EMBL/GenBank/DDBJ whole genome shotgun (WGS) entry which is preliminary data.</text>
</comment>
<keyword evidence="4" id="KW-0802">TPR repeat</keyword>
<dbReference type="Gene3D" id="1.25.40.10">
    <property type="entry name" value="Tetratricopeptide repeat domain"/>
    <property type="match status" value="1"/>
</dbReference>
<dbReference type="EMBL" id="MDAL01000049">
    <property type="protein sequence ID" value="PMN88973.1"/>
    <property type="molecule type" value="Genomic_DNA"/>
</dbReference>
<dbReference type="PANTHER" id="PTHR47870:SF1">
    <property type="entry name" value="CYTOCHROME C-TYPE BIOGENESIS PROTEIN CCMH"/>
    <property type="match status" value="1"/>
</dbReference>
<dbReference type="InterPro" id="IPR017560">
    <property type="entry name" value="Cyt_c_biogenesis_CcmI"/>
</dbReference>
<keyword evidence="5" id="KW-1133">Transmembrane helix</keyword>
<reference evidence="9" key="1">
    <citation type="submission" date="2016-07" db="EMBL/GenBank/DDBJ databases">
        <title>Nontailed viruses are major unrecognized killers of bacteria in the ocean.</title>
        <authorList>
            <person name="Kauffman K."/>
            <person name="Hussain F."/>
            <person name="Yang J."/>
            <person name="Arevalo P."/>
            <person name="Brown J."/>
            <person name="Cutler M."/>
            <person name="Kelly L."/>
            <person name="Polz M.F."/>
        </authorList>
    </citation>
    <scope>NUCLEOTIDE SEQUENCE [LARGE SCALE GENOMIC DNA]</scope>
    <source>
        <strain evidence="9">10N.261.45.A10</strain>
    </source>
</reference>
<dbReference type="SUPFAM" id="SSF48452">
    <property type="entry name" value="TPR-like"/>
    <property type="match status" value="1"/>
</dbReference>
<evidence type="ECO:0000256" key="5">
    <source>
        <dbReference type="SAM" id="Phobius"/>
    </source>
</evidence>
<evidence type="ECO:0000259" key="7">
    <source>
        <dbReference type="Pfam" id="PF23914"/>
    </source>
</evidence>
<organism evidence="8 9">
    <name type="scientific">Enterovibrio norvegicus</name>
    <dbReference type="NCBI Taxonomy" id="188144"/>
    <lineage>
        <taxon>Bacteria</taxon>
        <taxon>Pseudomonadati</taxon>
        <taxon>Pseudomonadota</taxon>
        <taxon>Gammaproteobacteria</taxon>
        <taxon>Vibrionales</taxon>
        <taxon>Vibrionaceae</taxon>
        <taxon>Enterovibrio</taxon>
    </lineage>
</organism>
<dbReference type="Pfam" id="PF23892">
    <property type="entry name" value="Ig_CycH"/>
    <property type="match status" value="1"/>
</dbReference>
<evidence type="ECO:0000256" key="4">
    <source>
        <dbReference type="ARBA" id="ARBA00022803"/>
    </source>
</evidence>
<dbReference type="InterPro" id="IPR051263">
    <property type="entry name" value="C-type_cytochrome_biogenesis"/>
</dbReference>
<dbReference type="InterPro" id="IPR011990">
    <property type="entry name" value="TPR-like_helical_dom_sf"/>
</dbReference>
<proteinExistence type="predicted"/>
<evidence type="ECO:0000256" key="3">
    <source>
        <dbReference type="ARBA" id="ARBA00022748"/>
    </source>
</evidence>
<keyword evidence="5" id="KW-0472">Membrane</keyword>
<dbReference type="Proteomes" id="UP000235387">
    <property type="component" value="Unassembled WGS sequence"/>
</dbReference>
<dbReference type="InterPro" id="IPR056413">
    <property type="entry name" value="TPR_CcmH_CycH"/>
</dbReference>
<name>A0A2N7L5S9_9GAMM</name>
<sequence length="405" mass="44901">MTETMFWLITALMMLVSIAIFVLPIYRGKDQDEEASRDELNKAFFRDRMEEIEEEAQEGLIENQGELAVELKQSLLDDIPTQQAVTESKNTVSAMMLAPGVLILVILSYFLYNTFGSYGAVVSWQETTNNLPELSQRLMSESQEPLTDQEMADLTLALRTKLQQTPDDAMGWLLLGRIGMANRDIQTAEGAMAKAYGLSPENSDIKLGYAQSLIFSGDETNVTKARGLLREVIREDHANMQAFSLLAFEAFERGAYDEAIAAWSTMQKLLPENDPRIAMLERSIARANTQMNVGSGLKVSVTVTLDEDVILPEQGVLIVSVHSADGAPMPIAAKRLPINQFPLTVELTDADSMIPERLMSSLPEVLVKARIDHDGNVMTKDGDWFGETLPFALGGQSQIVINQKY</sequence>
<evidence type="ECO:0000256" key="1">
    <source>
        <dbReference type="ARBA" id="ARBA00004196"/>
    </source>
</evidence>
<evidence type="ECO:0000256" key="2">
    <source>
        <dbReference type="ARBA" id="ARBA00022737"/>
    </source>
</evidence>
<feature type="transmembrane region" description="Helical" evidence="5">
    <location>
        <begin position="6"/>
        <end position="26"/>
    </location>
</feature>
<dbReference type="GO" id="GO:0005886">
    <property type="term" value="C:plasma membrane"/>
    <property type="evidence" value="ECO:0007669"/>
    <property type="project" value="TreeGrafter"/>
</dbReference>
<feature type="domain" description="Cytochrome c-type biogenesis protein H TPR" evidence="7">
    <location>
        <begin position="121"/>
        <end position="277"/>
    </location>
</feature>
<gene>
    <name evidence="8" type="ORF">BCT23_05585</name>
</gene>
<accession>A0A2N7L5S9</accession>
<dbReference type="AlphaFoldDB" id="A0A2N7L5S9"/>
<dbReference type="GO" id="GO:0017004">
    <property type="term" value="P:cytochrome complex assembly"/>
    <property type="evidence" value="ECO:0007669"/>
    <property type="project" value="UniProtKB-KW"/>
</dbReference>
<dbReference type="Pfam" id="PF23914">
    <property type="entry name" value="TPR_CcmH_CycH"/>
    <property type="match status" value="1"/>
</dbReference>
<dbReference type="RefSeq" id="WP_102391962.1">
    <property type="nucleotide sequence ID" value="NZ_MDAL01000049.1"/>
</dbReference>
<keyword evidence="5" id="KW-0812">Transmembrane</keyword>
<dbReference type="PANTHER" id="PTHR47870">
    <property type="entry name" value="CYTOCHROME C-TYPE BIOGENESIS PROTEIN CCMH"/>
    <property type="match status" value="1"/>
</dbReference>
<evidence type="ECO:0000313" key="8">
    <source>
        <dbReference type="EMBL" id="PMN88973.1"/>
    </source>
</evidence>
<protein>
    <submittedName>
        <fullName evidence="8">C-type cytochrome biogenesis protein CcmI</fullName>
    </submittedName>
</protein>
<feature type="domain" description="Cytochrome c-type biogenesis protein H Ig-like" evidence="6">
    <location>
        <begin position="299"/>
        <end position="400"/>
    </location>
</feature>
<comment type="subcellular location">
    <subcellularLocation>
        <location evidence="1">Cell envelope</location>
    </subcellularLocation>
</comment>
<keyword evidence="2" id="KW-0677">Repeat</keyword>
<evidence type="ECO:0000313" key="9">
    <source>
        <dbReference type="Proteomes" id="UP000235387"/>
    </source>
</evidence>
<dbReference type="InterPro" id="IPR056412">
    <property type="entry name" value="Ig_CycH"/>
</dbReference>